<accession>D3PFH4</accession>
<proteinExistence type="evidence at transcript level"/>
<sequence>MHSNKVLRIRVQVVHHFIGPLAWFLNHEIHSKWSQSVYVVHKGVACIDRELQARILASGAQLVGIELVNQVLFARVLRNHGVEDQALALHRLLPYEKFAAVVGSLIEDAGIGDEEFIASIGHEVHQVRHF</sequence>
<evidence type="ECO:0000313" key="1">
    <source>
        <dbReference type="EMBL" id="ADD16460.1"/>
    </source>
</evidence>
<dbReference type="EMBL" id="BT120380">
    <property type="protein sequence ID" value="ADD16460.1"/>
    <property type="molecule type" value="mRNA"/>
</dbReference>
<gene>
    <name evidence="1" type="primary">ppk19-RA</name>
</gene>
<organism evidence="1">
    <name type="scientific">Drosophila melanogaster</name>
    <name type="common">Fruit fly</name>
    <dbReference type="NCBI Taxonomy" id="7227"/>
    <lineage>
        <taxon>Eukaryota</taxon>
        <taxon>Metazoa</taxon>
        <taxon>Ecdysozoa</taxon>
        <taxon>Arthropoda</taxon>
        <taxon>Hexapoda</taxon>
        <taxon>Insecta</taxon>
        <taxon>Pterygota</taxon>
        <taxon>Neoptera</taxon>
        <taxon>Endopterygota</taxon>
        <taxon>Diptera</taxon>
        <taxon>Brachycera</taxon>
        <taxon>Muscomorpha</taxon>
        <taxon>Ephydroidea</taxon>
        <taxon>Drosophilidae</taxon>
        <taxon>Drosophila</taxon>
        <taxon>Sophophora</taxon>
    </lineage>
</organism>
<name>D3PFH4_DROME</name>
<dbReference type="AlphaFoldDB" id="D3PFH4"/>
<reference evidence="1" key="1">
    <citation type="submission" date="2010-02" db="EMBL/GenBank/DDBJ databases">
        <authorList>
            <person name="Carlson J."/>
            <person name="Booth B."/>
            <person name="Frise E."/>
            <person name="Park S."/>
            <person name="Wan K."/>
            <person name="Yu C."/>
            <person name="Celniker S."/>
        </authorList>
    </citation>
    <scope>NUCLEOTIDE SEQUENCE</scope>
</reference>
<protein>
    <submittedName>
        <fullName evidence="1">RT06163p</fullName>
    </submittedName>
</protein>